<protein>
    <submittedName>
        <fullName evidence="1">Uncharacterized protein</fullName>
    </submittedName>
</protein>
<dbReference type="Proteomes" id="UP000673375">
    <property type="component" value="Unassembled WGS sequence"/>
</dbReference>
<dbReference type="RefSeq" id="WP_209555612.1">
    <property type="nucleotide sequence ID" value="NZ_JAEDXU010000001.1"/>
</dbReference>
<gene>
    <name evidence="1" type="ORF">I6N96_00870</name>
</gene>
<reference evidence="1 2" key="1">
    <citation type="submission" date="2020-12" db="EMBL/GenBank/DDBJ databases">
        <title>Vagococcus allomyrinae sp. nov. and Enterococcus lavae sp. nov., isolated from the larvae of Allomyrina dichotoma.</title>
        <authorList>
            <person name="Lee S.D."/>
        </authorList>
    </citation>
    <scope>NUCLEOTIDE SEQUENCE [LARGE SCALE GENOMIC DNA]</scope>
    <source>
        <strain evidence="1 2">BWM-S5</strain>
    </source>
</reference>
<keyword evidence="2" id="KW-1185">Reference proteome</keyword>
<dbReference type="EMBL" id="JAEDXU010000001">
    <property type="protein sequence ID" value="MBP1044813.1"/>
    <property type="molecule type" value="Genomic_DNA"/>
</dbReference>
<evidence type="ECO:0000313" key="1">
    <source>
        <dbReference type="EMBL" id="MBP1044813.1"/>
    </source>
</evidence>
<proteinExistence type="predicted"/>
<comment type="caution">
    <text evidence="1">The sequence shown here is derived from an EMBL/GenBank/DDBJ whole genome shotgun (WGS) entry which is preliminary data.</text>
</comment>
<accession>A0ABS4CF27</accession>
<organism evidence="1 2">
    <name type="scientific">Enterococcus larvae</name>
    <dbReference type="NCBI Taxonomy" id="2794352"/>
    <lineage>
        <taxon>Bacteria</taxon>
        <taxon>Bacillati</taxon>
        <taxon>Bacillota</taxon>
        <taxon>Bacilli</taxon>
        <taxon>Lactobacillales</taxon>
        <taxon>Enterococcaceae</taxon>
        <taxon>Enterococcus</taxon>
    </lineage>
</organism>
<name>A0ABS4CF27_9ENTE</name>
<sequence>MKKRELQVNIYPTSAPSTEELLYEVETLEEVCQTCEKLHLERQPMGKCVYEQVNKRFSAMFEVMTAVHHLEISILSGELSWERVLQELAVLLPQFAWLSCKTEVSKNHRRVYYMDFVPIAYSDNGFPFEIQLQTSIQQQLFYSEKEAVRALSQEIEEQLLEKNLWLSGKADKSERSRPAKKARSIKKPVISREAVSVENQLLVYKEEIKRSDYTKERMRIANEKLELLIEKLEQTVVDCGISYLRHSDEDKEASKYLHISLREYSYLKQKAKYLEKLWDNNKALIKQTEKLVPVGSSVTYKHKQVAQLKEMIFDSDIYLVMDECREIDSRAIINQYPWFRNPYVKLMKADYHSLAKKAAYFDLLQGENYFLRKMIHKEESKKETP</sequence>
<evidence type="ECO:0000313" key="2">
    <source>
        <dbReference type="Proteomes" id="UP000673375"/>
    </source>
</evidence>